<evidence type="ECO:0000313" key="2">
    <source>
        <dbReference type="EMBL" id="KIV95249.1"/>
    </source>
</evidence>
<proteinExistence type="predicted"/>
<sequence>MDPRLILGDNEISTGERECANGISSPRRLGLALSSLSSCEQSATFVITPLTIRQHAPLSPVDIHIHYIPTTYNQLIRPISPGICPITHALYETSPLNKFTRRKKMHSVKSLSLLALAAATAYAAPAAVDGNAIEAREPGRGYWGGGGKWYYKNGGSPPQNGGTVETVEIVTAVVTVTGYGPEPTAAPAEVTAASSPPTGFSGNFRGGNSGGSAPASGGNSAPASSAAPSVGSSGSSGSTPSVGGGGDWFSIANKWRVAIGKPAFTESSQLVANAQDTANSSGGQLKHKLNPGSFAQVLAPGNSGNFESVFLGGWLCERPNLPGLNGVCASASQGWNHAGQTGHADIIDGSYSKIGCALGEGIWACDFA</sequence>
<dbReference type="OrthoDB" id="5350391at2759"/>
<dbReference type="EMBL" id="KN847521">
    <property type="protein sequence ID" value="KIV95249.1"/>
    <property type="molecule type" value="Genomic_DNA"/>
</dbReference>
<dbReference type="HOGENOM" id="CLU_064113_0_0_1"/>
<dbReference type="AlphaFoldDB" id="A0A0D1ZMN9"/>
<evidence type="ECO:0000256" key="1">
    <source>
        <dbReference type="SAM" id="MobiDB-lite"/>
    </source>
</evidence>
<dbReference type="RefSeq" id="XP_016226823.1">
    <property type="nucleotide sequence ID" value="XM_016367305.1"/>
</dbReference>
<gene>
    <name evidence="2" type="ORF">PV10_02924</name>
</gene>
<organism evidence="2 3">
    <name type="scientific">Exophiala mesophila</name>
    <name type="common">Black yeast-like fungus</name>
    <dbReference type="NCBI Taxonomy" id="212818"/>
    <lineage>
        <taxon>Eukaryota</taxon>
        <taxon>Fungi</taxon>
        <taxon>Dikarya</taxon>
        <taxon>Ascomycota</taxon>
        <taxon>Pezizomycotina</taxon>
        <taxon>Eurotiomycetes</taxon>
        <taxon>Chaetothyriomycetidae</taxon>
        <taxon>Chaetothyriales</taxon>
        <taxon>Herpotrichiellaceae</taxon>
        <taxon>Exophiala</taxon>
    </lineage>
</organism>
<reference evidence="2 3" key="1">
    <citation type="submission" date="2015-01" db="EMBL/GenBank/DDBJ databases">
        <title>The Genome Sequence of Exophiala mesophila CBS40295.</title>
        <authorList>
            <consortium name="The Broad Institute Genomics Platform"/>
            <person name="Cuomo C."/>
            <person name="de Hoog S."/>
            <person name="Gorbushina A."/>
            <person name="Stielow B."/>
            <person name="Teixiera M."/>
            <person name="Abouelleil A."/>
            <person name="Chapman S.B."/>
            <person name="Priest M."/>
            <person name="Young S.K."/>
            <person name="Wortman J."/>
            <person name="Nusbaum C."/>
            <person name="Birren B."/>
        </authorList>
    </citation>
    <scope>NUCLEOTIDE SEQUENCE [LARGE SCALE GENOMIC DNA]</scope>
    <source>
        <strain evidence="2 3">CBS 40295</strain>
    </source>
</reference>
<feature type="compositionally biased region" description="Low complexity" evidence="1">
    <location>
        <begin position="211"/>
        <end position="241"/>
    </location>
</feature>
<dbReference type="VEuPathDB" id="FungiDB:PV10_02924"/>
<keyword evidence="3" id="KW-1185">Reference proteome</keyword>
<feature type="compositionally biased region" description="Low complexity" evidence="1">
    <location>
        <begin position="185"/>
        <end position="203"/>
    </location>
</feature>
<evidence type="ECO:0008006" key="4">
    <source>
        <dbReference type="Google" id="ProtNLM"/>
    </source>
</evidence>
<name>A0A0D1ZMN9_EXOME</name>
<accession>A0A0D1ZMN9</accession>
<protein>
    <recommendedName>
        <fullName evidence="4">SCP domain-containing protein</fullName>
    </recommendedName>
</protein>
<feature type="region of interest" description="Disordered" evidence="1">
    <location>
        <begin position="185"/>
        <end position="242"/>
    </location>
</feature>
<evidence type="ECO:0000313" key="3">
    <source>
        <dbReference type="Proteomes" id="UP000054302"/>
    </source>
</evidence>
<dbReference type="GeneID" id="27320769"/>
<dbReference type="Proteomes" id="UP000054302">
    <property type="component" value="Unassembled WGS sequence"/>
</dbReference>